<comment type="similarity">
    <text evidence="2 6">Belongs to the band 7/mec-2 family. HflK subfamily.</text>
</comment>
<name>A0A372MED2_9SPIR</name>
<dbReference type="InterPro" id="IPR001107">
    <property type="entry name" value="Band_7"/>
</dbReference>
<dbReference type="Proteomes" id="UP000264002">
    <property type="component" value="Unassembled WGS sequence"/>
</dbReference>
<dbReference type="GO" id="GO:0016020">
    <property type="term" value="C:membrane"/>
    <property type="evidence" value="ECO:0007669"/>
    <property type="project" value="UniProtKB-SubCell"/>
</dbReference>
<dbReference type="InterPro" id="IPR010201">
    <property type="entry name" value="HflK"/>
</dbReference>
<evidence type="ECO:0000256" key="6">
    <source>
        <dbReference type="RuleBase" id="RU364113"/>
    </source>
</evidence>
<dbReference type="NCBIfam" id="TIGR01933">
    <property type="entry name" value="hflK"/>
    <property type="match status" value="1"/>
</dbReference>
<feature type="transmembrane region" description="Helical" evidence="6">
    <location>
        <begin position="21"/>
        <end position="42"/>
    </location>
</feature>
<comment type="caution">
    <text evidence="8">The sequence shown here is derived from an EMBL/GenBank/DDBJ whole genome shotgun (WGS) entry which is preliminary data.</text>
</comment>
<dbReference type="Pfam" id="PF01145">
    <property type="entry name" value="Band_7"/>
    <property type="match status" value="1"/>
</dbReference>
<keyword evidence="9" id="KW-1185">Reference proteome</keyword>
<evidence type="ECO:0000256" key="3">
    <source>
        <dbReference type="ARBA" id="ARBA00022692"/>
    </source>
</evidence>
<keyword evidence="8" id="KW-0645">Protease</keyword>
<dbReference type="SUPFAM" id="SSF117892">
    <property type="entry name" value="Band 7/SPFH domain"/>
    <property type="match status" value="1"/>
</dbReference>
<evidence type="ECO:0000259" key="7">
    <source>
        <dbReference type="SMART" id="SM00244"/>
    </source>
</evidence>
<dbReference type="SMART" id="SM00244">
    <property type="entry name" value="PHB"/>
    <property type="match status" value="1"/>
</dbReference>
<proteinExistence type="inferred from homology"/>
<dbReference type="GO" id="GO:0006508">
    <property type="term" value="P:proteolysis"/>
    <property type="evidence" value="ECO:0007669"/>
    <property type="project" value="UniProtKB-KW"/>
</dbReference>
<evidence type="ECO:0000256" key="2">
    <source>
        <dbReference type="ARBA" id="ARBA00006971"/>
    </source>
</evidence>
<keyword evidence="8" id="KW-0378">Hydrolase</keyword>
<evidence type="ECO:0000256" key="4">
    <source>
        <dbReference type="ARBA" id="ARBA00022989"/>
    </source>
</evidence>
<reference evidence="9" key="1">
    <citation type="submission" date="2018-08" db="EMBL/GenBank/DDBJ databases">
        <authorList>
            <person name="Grouzdev D.S."/>
            <person name="Krutkina M.S."/>
        </authorList>
    </citation>
    <scope>NUCLEOTIDE SEQUENCE [LARGE SCALE GENOMIC DNA]</scope>
    <source>
        <strain evidence="9">4-11</strain>
    </source>
</reference>
<comment type="subunit">
    <text evidence="6">HflC and HflK may interact to form a multimeric complex.</text>
</comment>
<evidence type="ECO:0000313" key="8">
    <source>
        <dbReference type="EMBL" id="RFU94141.1"/>
    </source>
</evidence>
<organism evidence="8 9">
    <name type="scientific">Sphaerochaeta halotolerans</name>
    <dbReference type="NCBI Taxonomy" id="2293840"/>
    <lineage>
        <taxon>Bacteria</taxon>
        <taxon>Pseudomonadati</taxon>
        <taxon>Spirochaetota</taxon>
        <taxon>Spirochaetia</taxon>
        <taxon>Spirochaetales</taxon>
        <taxon>Sphaerochaetaceae</taxon>
        <taxon>Sphaerochaeta</taxon>
    </lineage>
</organism>
<dbReference type="EMBL" id="QUWK01000012">
    <property type="protein sequence ID" value="RFU94141.1"/>
    <property type="molecule type" value="Genomic_DNA"/>
</dbReference>
<keyword evidence="3 6" id="KW-0812">Transmembrane</keyword>
<sequence>MDTMQQPPRPTRQIKNISPKLVIWIIVAVVLIILVLSSFFVVDQTEQAVVLRLGEYNRTVGPGLQTKIPLGIETSYNVPTQVVQTMTFGYRSNNSTSPLFGNSDYTTESLMLTGDLNIIDVQWIIQYKIEDPVNWMFKVESRETTLRDISQSVMNKLVGDLPILSVMTSERTRIEIEAQKNMQKIFDAYELGVRVVTVKLQNIVPPIGEVQDAFEDVNKAIQDMNRLINEGKQNYNKVIPSARGEANKLIQQAQGYAAERVNQATGDVARFNSVREVYEQSQTITRTRLYIETMEAVINPTESGSVTLVDKNLSNFLPVQMIEGGAK</sequence>
<dbReference type="CDD" id="cd03404">
    <property type="entry name" value="SPFH_HflK"/>
    <property type="match status" value="1"/>
</dbReference>
<comment type="function">
    <text evidence="6">HflC and HflK could encode or regulate a protease.</text>
</comment>
<comment type="subcellular location">
    <subcellularLocation>
        <location evidence="1">Membrane</location>
        <topology evidence="1">Single-pass membrane protein</topology>
    </subcellularLocation>
</comment>
<dbReference type="Gene3D" id="3.30.479.30">
    <property type="entry name" value="Band 7 domain"/>
    <property type="match status" value="1"/>
</dbReference>
<evidence type="ECO:0000313" key="9">
    <source>
        <dbReference type="Proteomes" id="UP000264002"/>
    </source>
</evidence>
<gene>
    <name evidence="8" type="primary">hflK</name>
    <name evidence="8" type="ORF">DYP60_11085</name>
</gene>
<dbReference type="AlphaFoldDB" id="A0A372MED2"/>
<protein>
    <recommendedName>
        <fullName evidence="6">Protein HflK</fullName>
    </recommendedName>
</protein>
<dbReference type="GO" id="GO:0008233">
    <property type="term" value="F:peptidase activity"/>
    <property type="evidence" value="ECO:0007669"/>
    <property type="project" value="UniProtKB-KW"/>
</dbReference>
<dbReference type="RefSeq" id="WP_117331078.1">
    <property type="nucleotide sequence ID" value="NZ_QUWK01000012.1"/>
</dbReference>
<feature type="domain" description="Band 7" evidence="7">
    <location>
        <begin position="37"/>
        <end position="218"/>
    </location>
</feature>
<keyword evidence="4 6" id="KW-1133">Transmembrane helix</keyword>
<dbReference type="InterPro" id="IPR050710">
    <property type="entry name" value="Band7/mec-2_domain"/>
</dbReference>
<dbReference type="InterPro" id="IPR036013">
    <property type="entry name" value="Band_7/SPFH_dom_sf"/>
</dbReference>
<keyword evidence="5 6" id="KW-0472">Membrane</keyword>
<dbReference type="PANTHER" id="PTHR43327:SF2">
    <property type="entry name" value="MODULATOR OF FTSH PROTEASE HFLK"/>
    <property type="match status" value="1"/>
</dbReference>
<evidence type="ECO:0000256" key="1">
    <source>
        <dbReference type="ARBA" id="ARBA00004167"/>
    </source>
</evidence>
<evidence type="ECO:0000256" key="5">
    <source>
        <dbReference type="ARBA" id="ARBA00023136"/>
    </source>
</evidence>
<dbReference type="PANTHER" id="PTHR43327">
    <property type="entry name" value="STOMATIN-LIKE PROTEIN 2, MITOCHONDRIAL"/>
    <property type="match status" value="1"/>
</dbReference>
<accession>A0A372MED2</accession>
<reference evidence="8 9" key="2">
    <citation type="submission" date="2018-09" db="EMBL/GenBank/DDBJ databases">
        <title>Genome of Sphaerochaeta halotolerans strain 4-11.</title>
        <authorList>
            <person name="Nazina T.N."/>
            <person name="Sokolova D.S."/>
        </authorList>
    </citation>
    <scope>NUCLEOTIDE SEQUENCE [LARGE SCALE GENOMIC DNA]</scope>
    <source>
        <strain evidence="8 9">4-11</strain>
    </source>
</reference>